<proteinExistence type="predicted"/>
<protein>
    <recommendedName>
        <fullName evidence="4">Lipoprotein</fullName>
    </recommendedName>
</protein>
<reference evidence="3" key="1">
    <citation type="submission" date="2016-10" db="EMBL/GenBank/DDBJ databases">
        <authorList>
            <person name="Varghese N."/>
            <person name="Submissions S."/>
        </authorList>
    </citation>
    <scope>NUCLEOTIDE SEQUENCE [LARGE SCALE GENOMIC DNA]</scope>
    <source>
        <strain evidence="3">DSM 12111</strain>
    </source>
</reference>
<evidence type="ECO:0000313" key="2">
    <source>
        <dbReference type="EMBL" id="SEC86455.1"/>
    </source>
</evidence>
<name>A0A1H4VZR8_PSEAG</name>
<dbReference type="RefSeq" id="WP_090378812.1">
    <property type="nucleotide sequence ID" value="NZ_CP156749.1"/>
</dbReference>
<feature type="signal peptide" evidence="1">
    <location>
        <begin position="1"/>
        <end position="19"/>
    </location>
</feature>
<keyword evidence="1" id="KW-0732">Signal</keyword>
<feature type="chain" id="PRO_5017398097" description="Lipoprotein" evidence="1">
    <location>
        <begin position="20"/>
        <end position="323"/>
    </location>
</feature>
<accession>A0A1H4VZR8</accession>
<sequence>MSSPRVVLLALLLAVASCASNPPIQVSASTWQQVDRDISVLSRSAAQQAREHALLSMEQWMDLVYQQTDEEFIPWFSGYWTQQWMGIKVSWYRLSNGGAKEPSVRRLALYLQEQYRERVLEPVAETDDPQQIMARSTWLYLQHLDENLPRIAQQHDLPREQFQQRLRAIPAITQAPGASLYELLHAEPLTELPAYSAFIERIRNAPRGLGDWSADPGISAVAQQTSERLIDDLAVSGAAGAVSALIGGPAGTTVSLGVALFTAVSRESTRPASEAQLRKNLNAAFDDEWLELMRSTEHGVLAGVHQLSGQIERGLRVPFRYQP</sequence>
<dbReference type="EMBL" id="FNSC01000001">
    <property type="protein sequence ID" value="SEC86455.1"/>
    <property type="molecule type" value="Genomic_DNA"/>
</dbReference>
<gene>
    <name evidence="2" type="ORF">SAMN05421553_1576</name>
</gene>
<dbReference type="OrthoDB" id="7026917at2"/>
<organism evidence="2 3">
    <name type="scientific">Pseudomonas anguilliseptica</name>
    <dbReference type="NCBI Taxonomy" id="53406"/>
    <lineage>
        <taxon>Bacteria</taxon>
        <taxon>Pseudomonadati</taxon>
        <taxon>Pseudomonadota</taxon>
        <taxon>Gammaproteobacteria</taxon>
        <taxon>Pseudomonadales</taxon>
        <taxon>Pseudomonadaceae</taxon>
        <taxon>Pseudomonas</taxon>
    </lineage>
</organism>
<evidence type="ECO:0000313" key="3">
    <source>
        <dbReference type="Proteomes" id="UP000242849"/>
    </source>
</evidence>
<dbReference type="STRING" id="53406.SAMN05421553_1576"/>
<keyword evidence="3" id="KW-1185">Reference proteome</keyword>
<dbReference type="AlphaFoldDB" id="A0A1H4VZR8"/>
<dbReference type="PROSITE" id="PS51257">
    <property type="entry name" value="PROKAR_LIPOPROTEIN"/>
    <property type="match status" value="1"/>
</dbReference>
<evidence type="ECO:0000256" key="1">
    <source>
        <dbReference type="SAM" id="SignalP"/>
    </source>
</evidence>
<dbReference type="Proteomes" id="UP000242849">
    <property type="component" value="Unassembled WGS sequence"/>
</dbReference>
<evidence type="ECO:0008006" key="4">
    <source>
        <dbReference type="Google" id="ProtNLM"/>
    </source>
</evidence>